<name>A0A4U1C7R9_9SPHI</name>
<dbReference type="SUPFAM" id="SSF141694">
    <property type="entry name" value="AF2212/PG0164-like"/>
    <property type="match status" value="1"/>
</dbReference>
<sequence>MIYLKTEIEKYESNGEKTGWSYVHISQEIADQIKPNSRRGFRVKGFIDELAINGLSATPIKEDGFIIPLNKNIRKALKKEEGAVIELQLEFDADFKIEMPEVLEVCLAQEEGLLEYFLSLPKSHQNYFINWLNTAKTEPTLTKRLVMLVNAMALKQDFGLMIRSNRQKD</sequence>
<keyword evidence="2" id="KW-1185">Reference proteome</keyword>
<reference evidence="1 2" key="1">
    <citation type="submission" date="2019-04" db="EMBL/GenBank/DDBJ databases">
        <title>Pedobacter sp. AR-2-6 sp. nov., isolated from Arctic soil.</title>
        <authorList>
            <person name="Dahal R.H."/>
            <person name="Kim D.-U."/>
        </authorList>
    </citation>
    <scope>NUCLEOTIDE SEQUENCE [LARGE SCALE GENOMIC DNA]</scope>
    <source>
        <strain evidence="1 2">AR-2-6</strain>
    </source>
</reference>
<dbReference type="InterPro" id="IPR037079">
    <property type="entry name" value="AF2212/PG0164-like_sf"/>
</dbReference>
<protein>
    <submittedName>
        <fullName evidence="1">DUF1905 domain-containing protein</fullName>
    </submittedName>
</protein>
<comment type="caution">
    <text evidence="1">The sequence shown here is derived from an EMBL/GenBank/DDBJ whole genome shotgun (WGS) entry which is preliminary data.</text>
</comment>
<dbReference type="RefSeq" id="WP_136876878.1">
    <property type="nucleotide sequence ID" value="NZ_SWBO01000004.1"/>
</dbReference>
<dbReference type="Pfam" id="PF13376">
    <property type="entry name" value="OmdA"/>
    <property type="match status" value="1"/>
</dbReference>
<dbReference type="Gene3D" id="2.40.30.100">
    <property type="entry name" value="AF2212/PG0164-like"/>
    <property type="match status" value="1"/>
</dbReference>
<dbReference type="InterPro" id="IPR015018">
    <property type="entry name" value="DUF1905"/>
</dbReference>
<evidence type="ECO:0000313" key="1">
    <source>
        <dbReference type="EMBL" id="TKC01511.1"/>
    </source>
</evidence>
<dbReference type="Pfam" id="PF08922">
    <property type="entry name" value="DUF1905"/>
    <property type="match status" value="1"/>
</dbReference>
<dbReference type="OrthoDB" id="680797at2"/>
<organism evidence="1 2">
    <name type="scientific">Pedobacter cryotolerans</name>
    <dbReference type="NCBI Taxonomy" id="2571270"/>
    <lineage>
        <taxon>Bacteria</taxon>
        <taxon>Pseudomonadati</taxon>
        <taxon>Bacteroidota</taxon>
        <taxon>Sphingobacteriia</taxon>
        <taxon>Sphingobacteriales</taxon>
        <taxon>Sphingobacteriaceae</taxon>
        <taxon>Pedobacter</taxon>
    </lineage>
</organism>
<dbReference type="AlphaFoldDB" id="A0A4U1C7R9"/>
<dbReference type="EMBL" id="SWBO01000004">
    <property type="protein sequence ID" value="TKC01511.1"/>
    <property type="molecule type" value="Genomic_DNA"/>
</dbReference>
<evidence type="ECO:0000313" key="2">
    <source>
        <dbReference type="Proteomes" id="UP000310477"/>
    </source>
</evidence>
<proteinExistence type="predicted"/>
<dbReference type="Proteomes" id="UP000310477">
    <property type="component" value="Unassembled WGS sequence"/>
</dbReference>
<accession>A0A4U1C7R9</accession>
<gene>
    <name evidence="1" type="ORF">FA045_09755</name>
</gene>